<protein>
    <submittedName>
        <fullName evidence="1">Uncharacterized protein</fullName>
    </submittedName>
</protein>
<dbReference type="Proteomes" id="UP000077927">
    <property type="component" value="Chromosome 1"/>
</dbReference>
<evidence type="ECO:0000313" key="2">
    <source>
        <dbReference type="Proteomes" id="UP000077927"/>
    </source>
</evidence>
<evidence type="ECO:0000313" key="1">
    <source>
        <dbReference type="EMBL" id="ANH74384.1"/>
    </source>
</evidence>
<name>A0AAC9FRX1_9RALS</name>
<gene>
    <name evidence="1" type="ORF">ACS15_2363</name>
</gene>
<sequence length="55" mass="5917">MSSGLLSLQASPITVRAWRSRRLPLEAVRHIVGFLRHPQGAGIGASVDSLHFAPV</sequence>
<dbReference type="EMBL" id="CP012605">
    <property type="protein sequence ID" value="ANH74384.1"/>
    <property type="molecule type" value="Genomic_DNA"/>
</dbReference>
<reference evidence="1 2" key="1">
    <citation type="submission" date="2015-09" db="EMBL/GenBank/DDBJ databases">
        <authorList>
            <person name="Xu Y."/>
            <person name="Nagy A."/>
            <person name="Liu N.T."/>
            <person name="Nou X."/>
        </authorList>
    </citation>
    <scope>NUCLEOTIDE SEQUENCE [LARGE SCALE GENOMIC DNA]</scope>
    <source>
        <strain evidence="1 2">FC1138</strain>
    </source>
</reference>
<dbReference type="KEGG" id="rin:ACS15_2363"/>
<dbReference type="AlphaFoldDB" id="A0AAC9FRX1"/>
<proteinExistence type="predicted"/>
<accession>A0AAC9FRX1</accession>
<organism evidence="1 2">
    <name type="scientific">Ralstonia insidiosa</name>
    <dbReference type="NCBI Taxonomy" id="190721"/>
    <lineage>
        <taxon>Bacteria</taxon>
        <taxon>Pseudomonadati</taxon>
        <taxon>Pseudomonadota</taxon>
        <taxon>Betaproteobacteria</taxon>
        <taxon>Burkholderiales</taxon>
        <taxon>Burkholderiaceae</taxon>
        <taxon>Ralstonia</taxon>
    </lineage>
</organism>